<proteinExistence type="predicted"/>
<dbReference type="InterPro" id="IPR036179">
    <property type="entry name" value="Ig-like_dom_sf"/>
</dbReference>
<dbReference type="InterPro" id="IPR013106">
    <property type="entry name" value="Ig_V-set"/>
</dbReference>
<name>A0A3B4G1X4_9CICH</name>
<dbReference type="SUPFAM" id="SSF48726">
    <property type="entry name" value="Immunoglobulin"/>
    <property type="match status" value="1"/>
</dbReference>
<dbReference type="Pfam" id="PF07686">
    <property type="entry name" value="V-set"/>
    <property type="match status" value="1"/>
</dbReference>
<feature type="domain" description="Immunoglobulin" evidence="1">
    <location>
        <begin position="7"/>
        <end position="108"/>
    </location>
</feature>
<dbReference type="AlphaFoldDB" id="A0A3B4G1X4"/>
<dbReference type="InterPro" id="IPR003599">
    <property type="entry name" value="Ig_sub"/>
</dbReference>
<dbReference type="Ensembl" id="ENSPNYT00000016124.1">
    <property type="protein sequence ID" value="ENSPNYP00000015723.1"/>
    <property type="gene ID" value="ENSPNYG00000011891.1"/>
</dbReference>
<dbReference type="Gene3D" id="2.60.40.10">
    <property type="entry name" value="Immunoglobulins"/>
    <property type="match status" value="1"/>
</dbReference>
<protein>
    <recommendedName>
        <fullName evidence="1">Immunoglobulin domain-containing protein</fullName>
    </recommendedName>
</protein>
<reference evidence="2" key="1">
    <citation type="submission" date="2023-09" db="UniProtKB">
        <authorList>
            <consortium name="Ensembl"/>
        </authorList>
    </citation>
    <scope>IDENTIFICATION</scope>
</reference>
<evidence type="ECO:0000313" key="2">
    <source>
        <dbReference type="Ensembl" id="ENSPNYP00000015723.1"/>
    </source>
</evidence>
<dbReference type="GeneTree" id="ENSGT00950000182968"/>
<dbReference type="SMART" id="SM00409">
    <property type="entry name" value="IG"/>
    <property type="match status" value="1"/>
</dbReference>
<evidence type="ECO:0000259" key="1">
    <source>
        <dbReference type="SMART" id="SM00409"/>
    </source>
</evidence>
<dbReference type="InterPro" id="IPR013783">
    <property type="entry name" value="Ig-like_fold"/>
</dbReference>
<sequence>LVLFHIFETKTAHVGANIKLTCPRRSMGTLFWIKLVSGNFPKIFGRSFSSQRVDQRIRTATEDGIFDLYITKVQESDTGVYFCVKTLSRDLIFLKGTFLKSKFEIQVKRLFGENNPNTILREKCSILRDFQNKSCPTDKKMFCLSAKSHQSHLDLNYSCVNGEDEYEKNPEELSAKACFYSYFRNFSSFDSQKYYCAVATCVENRKSLHLIIFSFFSQDSVIPNQLPPKPPKLFNTLSKSAERHKKPTEEDSIYAAVKAPALD</sequence>
<organism evidence="2">
    <name type="scientific">Pundamilia nyererei</name>
    <dbReference type="NCBI Taxonomy" id="303518"/>
    <lineage>
        <taxon>Eukaryota</taxon>
        <taxon>Metazoa</taxon>
        <taxon>Chordata</taxon>
        <taxon>Craniata</taxon>
        <taxon>Vertebrata</taxon>
        <taxon>Euteleostomi</taxon>
        <taxon>Actinopterygii</taxon>
        <taxon>Neopterygii</taxon>
        <taxon>Teleostei</taxon>
        <taxon>Neoteleostei</taxon>
        <taxon>Acanthomorphata</taxon>
        <taxon>Ovalentaria</taxon>
        <taxon>Cichlomorphae</taxon>
        <taxon>Cichliformes</taxon>
        <taxon>Cichlidae</taxon>
        <taxon>African cichlids</taxon>
        <taxon>Pseudocrenilabrinae</taxon>
        <taxon>Haplochromini</taxon>
        <taxon>Pundamilia</taxon>
    </lineage>
</organism>
<accession>A0A3B4G1X4</accession>